<dbReference type="PANTHER" id="PTHR43219">
    <property type="entry name" value="CRISPR-ASSOCIATED ENDONUCLEASE CAS1"/>
    <property type="match status" value="1"/>
</dbReference>
<reference evidence="8 9" key="1">
    <citation type="submission" date="2011-05" db="EMBL/GenBank/DDBJ databases">
        <authorList>
            <person name="Durkin A.S."/>
            <person name="Radune D."/>
            <person name="Hostetler J."/>
            <person name="Torralba M."/>
            <person name="Gillis M."/>
            <person name="Methe B."/>
            <person name="Sutton G."/>
            <person name="Nelson K.E."/>
        </authorList>
    </citation>
    <scope>NUCLEOTIDE SEQUENCE [LARGE SCALE GENOMIC DNA]</scope>
    <source>
        <strain evidence="8 9">SK95</strain>
    </source>
</reference>
<protein>
    <submittedName>
        <fullName evidence="8">CRISPR-associated endonuclease Cas1</fullName>
        <ecNumber evidence="8">3.1.-.-</ecNumber>
    </submittedName>
</protein>
<evidence type="ECO:0000256" key="1">
    <source>
        <dbReference type="ARBA" id="ARBA00022722"/>
    </source>
</evidence>
<comment type="caution">
    <text evidence="8">The sequence shown here is derived from an EMBL/GenBank/DDBJ whole genome shotgun (WGS) entry which is preliminary data.</text>
</comment>
<dbReference type="CDD" id="cd09634">
    <property type="entry name" value="Cas1_I-II-III"/>
    <property type="match status" value="1"/>
</dbReference>
<dbReference type="NCBIfam" id="TIGR00287">
    <property type="entry name" value="cas1"/>
    <property type="match status" value="1"/>
</dbReference>
<dbReference type="Proteomes" id="UP000003858">
    <property type="component" value="Unassembled WGS sequence"/>
</dbReference>
<keyword evidence="3 8" id="KW-0255">Endonuclease</keyword>
<evidence type="ECO:0000256" key="4">
    <source>
        <dbReference type="ARBA" id="ARBA00022801"/>
    </source>
</evidence>
<evidence type="ECO:0000313" key="9">
    <source>
        <dbReference type="Proteomes" id="UP000003858"/>
    </source>
</evidence>
<name>F9LXU1_STROR</name>
<dbReference type="Gene3D" id="1.20.120.920">
    <property type="entry name" value="CRISPR-associated endonuclease Cas1, C-terminal domain"/>
    <property type="match status" value="1"/>
</dbReference>
<dbReference type="eggNOG" id="COG1518">
    <property type="taxonomic scope" value="Bacteria"/>
</dbReference>
<evidence type="ECO:0000313" key="8">
    <source>
        <dbReference type="EMBL" id="EGU65381.1"/>
    </source>
</evidence>
<dbReference type="GO" id="GO:0043571">
    <property type="term" value="P:maintenance of CRISPR repeat elements"/>
    <property type="evidence" value="ECO:0007669"/>
    <property type="project" value="InterPro"/>
</dbReference>
<accession>F9LXU1</accession>
<keyword evidence="6" id="KW-0051">Antiviral defense</keyword>
<dbReference type="GO" id="GO:0046872">
    <property type="term" value="F:metal ion binding"/>
    <property type="evidence" value="ECO:0007669"/>
    <property type="project" value="UniProtKB-KW"/>
</dbReference>
<gene>
    <name evidence="8" type="primary">cas1</name>
    <name evidence="8" type="ORF">HMPREF9965_1193</name>
</gene>
<dbReference type="GO" id="GO:0051607">
    <property type="term" value="P:defense response to virus"/>
    <property type="evidence" value="ECO:0007669"/>
    <property type="project" value="UniProtKB-KW"/>
</dbReference>
<dbReference type="InterPro" id="IPR042206">
    <property type="entry name" value="CRISPR-assoc_Cas1_C"/>
</dbReference>
<proteinExistence type="predicted"/>
<evidence type="ECO:0000256" key="5">
    <source>
        <dbReference type="ARBA" id="ARBA00022842"/>
    </source>
</evidence>
<dbReference type="GO" id="GO:0016787">
    <property type="term" value="F:hydrolase activity"/>
    <property type="evidence" value="ECO:0007669"/>
    <property type="project" value="UniProtKB-KW"/>
</dbReference>
<evidence type="ECO:0000256" key="7">
    <source>
        <dbReference type="ARBA" id="ARBA00023125"/>
    </source>
</evidence>
<dbReference type="InterPro" id="IPR019858">
    <property type="entry name" value="CRISPR-assoc_Cas1_HMARI/TNEAP"/>
</dbReference>
<keyword evidence="5" id="KW-0460">Magnesium</keyword>
<evidence type="ECO:0000256" key="6">
    <source>
        <dbReference type="ARBA" id="ARBA00023118"/>
    </source>
</evidence>
<dbReference type="PANTHER" id="PTHR43219:SF1">
    <property type="entry name" value="CRISPR-ASSOCIATED ENDONUCLEASE CAS1"/>
    <property type="match status" value="1"/>
</dbReference>
<keyword evidence="4 8" id="KW-0378">Hydrolase</keyword>
<evidence type="ECO:0000256" key="3">
    <source>
        <dbReference type="ARBA" id="ARBA00022759"/>
    </source>
</evidence>
<dbReference type="PATRIC" id="fig|1000588.3.peg.1207"/>
<dbReference type="EC" id="3.1.-.-" evidence="8"/>
<organism evidence="8 9">
    <name type="scientific">Streptococcus mitis bv. 2 str. SK95</name>
    <dbReference type="NCBI Taxonomy" id="1000588"/>
    <lineage>
        <taxon>Bacteria</taxon>
        <taxon>Bacillati</taxon>
        <taxon>Bacillota</taxon>
        <taxon>Bacilli</taxon>
        <taxon>Lactobacillales</taxon>
        <taxon>Streptococcaceae</taxon>
        <taxon>Streptococcus</taxon>
    </lineage>
</organism>
<dbReference type="GO" id="GO:0004520">
    <property type="term" value="F:DNA endonuclease activity"/>
    <property type="evidence" value="ECO:0007669"/>
    <property type="project" value="InterPro"/>
</dbReference>
<sequence>MKSPAPLLLKQCQVYLDEEKRLLLSKQFELSHFHNLRANCRYYLKRYKSNKLLLEIEKDLTMAIKEVHRKKSVDDLMLLEARVKQIYYPMFNEILNQSSFSFVKRTKRPPRDPLNALISFCNTILYSRVLRLIWQARLDPKIGVLHASNNRPYSLHLDFADYMKPVIVDRVILSLINKHQINTTDHFEEREDGSVYLNREGKYIVLRSFEEKLQTRLVMGGSTYTYAQLIQHDIRQFKRILQQDGDLKRFKPYKYY</sequence>
<keyword evidence="2" id="KW-0479">Metal-binding</keyword>
<dbReference type="OrthoDB" id="9803119at2"/>
<dbReference type="EMBL" id="AFUB01000042">
    <property type="protein sequence ID" value="EGU65381.1"/>
    <property type="molecule type" value="Genomic_DNA"/>
</dbReference>
<keyword evidence="1" id="KW-0540">Nuclease</keyword>
<evidence type="ECO:0000256" key="2">
    <source>
        <dbReference type="ARBA" id="ARBA00022723"/>
    </source>
</evidence>
<dbReference type="InterPro" id="IPR002729">
    <property type="entry name" value="CRISPR-assoc_Cas1"/>
</dbReference>
<dbReference type="GO" id="GO:0003677">
    <property type="term" value="F:DNA binding"/>
    <property type="evidence" value="ECO:0007669"/>
    <property type="project" value="UniProtKB-KW"/>
</dbReference>
<dbReference type="Pfam" id="PF01867">
    <property type="entry name" value="Cas_Cas1"/>
    <property type="match status" value="1"/>
</dbReference>
<dbReference type="AlphaFoldDB" id="F9LXU1"/>
<keyword evidence="7" id="KW-0238">DNA-binding</keyword>